<evidence type="ECO:0000313" key="1">
    <source>
        <dbReference type="EMBL" id="EFN73296.1"/>
    </source>
</evidence>
<keyword evidence="2" id="KW-1185">Reference proteome</keyword>
<evidence type="ECO:0000313" key="2">
    <source>
        <dbReference type="Proteomes" id="UP000000311"/>
    </source>
</evidence>
<accession>E1ZZS3</accession>
<protein>
    <submittedName>
        <fullName evidence="1">Uncharacterized protein</fullName>
    </submittedName>
</protein>
<gene>
    <name evidence="1" type="ORF">EAG_13067</name>
</gene>
<name>E1ZZS3_CAMFO</name>
<sequence>MRSDFAGENARLVRLSGDRSVHLDDHLDNLAASSGRVGERAIGERGERERLVRASMPFASQANATAVAIVVAVAVIRRPMVPV</sequence>
<dbReference type="Proteomes" id="UP000000311">
    <property type="component" value="Unassembled WGS sequence"/>
</dbReference>
<proteinExistence type="predicted"/>
<reference evidence="1 2" key="1">
    <citation type="journal article" date="2010" name="Science">
        <title>Genomic comparison of the ants Camponotus floridanus and Harpegnathos saltator.</title>
        <authorList>
            <person name="Bonasio R."/>
            <person name="Zhang G."/>
            <person name="Ye C."/>
            <person name="Mutti N.S."/>
            <person name="Fang X."/>
            <person name="Qin N."/>
            <person name="Donahue G."/>
            <person name="Yang P."/>
            <person name="Li Q."/>
            <person name="Li C."/>
            <person name="Zhang P."/>
            <person name="Huang Z."/>
            <person name="Berger S.L."/>
            <person name="Reinberg D."/>
            <person name="Wang J."/>
            <person name="Liebig J."/>
        </authorList>
    </citation>
    <scope>NUCLEOTIDE SEQUENCE [LARGE SCALE GENOMIC DNA]</scope>
    <source>
        <strain evidence="2">C129</strain>
    </source>
</reference>
<dbReference type="AlphaFoldDB" id="E1ZZS3"/>
<dbReference type="InParanoid" id="E1ZZS3"/>
<dbReference type="EMBL" id="GL435522">
    <property type="protein sequence ID" value="EFN73296.1"/>
    <property type="molecule type" value="Genomic_DNA"/>
</dbReference>
<organism evidence="2">
    <name type="scientific">Camponotus floridanus</name>
    <name type="common">Florida carpenter ant</name>
    <dbReference type="NCBI Taxonomy" id="104421"/>
    <lineage>
        <taxon>Eukaryota</taxon>
        <taxon>Metazoa</taxon>
        <taxon>Ecdysozoa</taxon>
        <taxon>Arthropoda</taxon>
        <taxon>Hexapoda</taxon>
        <taxon>Insecta</taxon>
        <taxon>Pterygota</taxon>
        <taxon>Neoptera</taxon>
        <taxon>Endopterygota</taxon>
        <taxon>Hymenoptera</taxon>
        <taxon>Apocrita</taxon>
        <taxon>Aculeata</taxon>
        <taxon>Formicoidea</taxon>
        <taxon>Formicidae</taxon>
        <taxon>Formicinae</taxon>
        <taxon>Camponotus</taxon>
    </lineage>
</organism>